<evidence type="ECO:0000256" key="8">
    <source>
        <dbReference type="ARBA" id="ARBA00022622"/>
    </source>
</evidence>
<name>A0A9P3GN93_9APHY</name>
<dbReference type="GO" id="GO:0098552">
    <property type="term" value="C:side of membrane"/>
    <property type="evidence" value="ECO:0007669"/>
    <property type="project" value="UniProtKB-KW"/>
</dbReference>
<feature type="signal peptide" evidence="23">
    <location>
        <begin position="1"/>
        <end position="18"/>
    </location>
</feature>
<feature type="domain" description="NodB homology" evidence="24">
    <location>
        <begin position="211"/>
        <end position="407"/>
    </location>
</feature>
<dbReference type="GO" id="GO:0046872">
    <property type="term" value="F:metal ion binding"/>
    <property type="evidence" value="ECO:0007669"/>
    <property type="project" value="UniProtKB-KW"/>
</dbReference>
<protein>
    <recommendedName>
        <fullName evidence="20">chitin deacetylase</fullName>
        <ecNumber evidence="20">3.5.1.41</ecNumber>
    </recommendedName>
</protein>
<dbReference type="FunFam" id="3.20.20.370:FF:000004">
    <property type="entry name" value="Related to Chitin deacetylase"/>
    <property type="match status" value="1"/>
</dbReference>
<comment type="similarity">
    <text evidence="4">Belongs to the polysaccharide deacetylase family.</text>
</comment>
<sequence length="481" mass="50623">MKLEALVVLSALLVGANAHGNHHKIARNLGARDGSSSSTLSSTATSSAGSSAASSGASSSGSAPPTSASGSGAAPTVTTIPIPSNLPSPPPGIPPLQSISSGMPTGTTAMVPATFTAGATPSFAGAPPLPTPFIFVQGQWPTMDVPPPTNSTQVQEWMKELEGVDIPDLQPTQDGDCSLDPAFAADAKNRGWWTCGGWTAPTDIVACPDKMTWGVSFDDGPSQYTQTLLNYLDEKDLQATFFVVGSRVIERPAVLIEEYMKGHEISVHTWSHHPLTSLTNEQIVAELGWTREAIKRVLGVTPTTMRPPYGDIDNRVRAISLAMGLTPIIWTATPSGQKFDTNDWRVAGGQMNAIQQFESFEQILGNATIINTGFIVLEHDLFEITVDLAVGFTLNAAMTHNPPFTLKPIGQCMNIPTTDMYMETTTNQTYKAQRAAALAHENQTAASSNPSGASTANSASPATFSLFTAAGALAAGFAMLF</sequence>
<feature type="compositionally biased region" description="Pro residues" evidence="22">
    <location>
        <begin position="84"/>
        <end position="94"/>
    </location>
</feature>
<evidence type="ECO:0000256" key="5">
    <source>
        <dbReference type="ARBA" id="ARBA00022475"/>
    </source>
</evidence>
<keyword evidence="11" id="KW-0378">Hydrolase</keyword>
<keyword evidence="5" id="KW-1003">Cell membrane</keyword>
<keyword evidence="7" id="KW-0964">Secreted</keyword>
<dbReference type="PANTHER" id="PTHR10587:SF133">
    <property type="entry name" value="CHITIN DEACETYLASE 1-RELATED"/>
    <property type="match status" value="1"/>
</dbReference>
<keyword evidence="18" id="KW-0961">Cell wall biogenesis/degradation</keyword>
<keyword evidence="10 23" id="KW-0732">Signal</keyword>
<keyword evidence="26" id="KW-1185">Reference proteome</keyword>
<proteinExistence type="inferred from homology"/>
<dbReference type="GO" id="GO:0006032">
    <property type="term" value="P:chitin catabolic process"/>
    <property type="evidence" value="ECO:0007669"/>
    <property type="project" value="UniProtKB-KW"/>
</dbReference>
<evidence type="ECO:0000256" key="6">
    <source>
        <dbReference type="ARBA" id="ARBA00022512"/>
    </source>
</evidence>
<dbReference type="InterPro" id="IPR002509">
    <property type="entry name" value="NODB_dom"/>
</dbReference>
<evidence type="ECO:0000256" key="12">
    <source>
        <dbReference type="ARBA" id="ARBA00023024"/>
    </source>
</evidence>
<dbReference type="InterPro" id="IPR011330">
    <property type="entry name" value="Glyco_hydro/deAcase_b/a-brl"/>
</dbReference>
<evidence type="ECO:0000259" key="24">
    <source>
        <dbReference type="PROSITE" id="PS51677"/>
    </source>
</evidence>
<organism evidence="25 26">
    <name type="scientific">Phanerochaete sordida</name>
    <dbReference type="NCBI Taxonomy" id="48140"/>
    <lineage>
        <taxon>Eukaryota</taxon>
        <taxon>Fungi</taxon>
        <taxon>Dikarya</taxon>
        <taxon>Basidiomycota</taxon>
        <taxon>Agaricomycotina</taxon>
        <taxon>Agaricomycetes</taxon>
        <taxon>Polyporales</taxon>
        <taxon>Phanerochaetaceae</taxon>
        <taxon>Phanerochaete</taxon>
    </lineage>
</organism>
<dbReference type="PANTHER" id="PTHR10587">
    <property type="entry name" value="GLYCOSYL TRANSFERASE-RELATED"/>
    <property type="match status" value="1"/>
</dbReference>
<keyword evidence="9" id="KW-0479">Metal-binding</keyword>
<evidence type="ECO:0000256" key="13">
    <source>
        <dbReference type="ARBA" id="ARBA00023136"/>
    </source>
</evidence>
<keyword evidence="16" id="KW-0170">Cobalt</keyword>
<evidence type="ECO:0000256" key="9">
    <source>
        <dbReference type="ARBA" id="ARBA00022723"/>
    </source>
</evidence>
<evidence type="ECO:0000256" key="10">
    <source>
        <dbReference type="ARBA" id="ARBA00022729"/>
    </source>
</evidence>
<evidence type="ECO:0000256" key="23">
    <source>
        <dbReference type="SAM" id="SignalP"/>
    </source>
</evidence>
<evidence type="ECO:0000256" key="2">
    <source>
        <dbReference type="ARBA" id="ARBA00004191"/>
    </source>
</evidence>
<evidence type="ECO:0000313" key="25">
    <source>
        <dbReference type="EMBL" id="GJE98048.1"/>
    </source>
</evidence>
<evidence type="ECO:0000313" key="26">
    <source>
        <dbReference type="Proteomes" id="UP000703269"/>
    </source>
</evidence>
<evidence type="ECO:0000256" key="21">
    <source>
        <dbReference type="ARBA" id="ARBA00048494"/>
    </source>
</evidence>
<keyword evidence="12" id="KW-0146">Chitin degradation</keyword>
<dbReference type="GO" id="GO:0000272">
    <property type="term" value="P:polysaccharide catabolic process"/>
    <property type="evidence" value="ECO:0007669"/>
    <property type="project" value="UniProtKB-KW"/>
</dbReference>
<evidence type="ECO:0000256" key="15">
    <source>
        <dbReference type="ARBA" id="ARBA00023277"/>
    </source>
</evidence>
<keyword evidence="15" id="KW-0119">Carbohydrate metabolism</keyword>
<dbReference type="GO" id="GO:0004099">
    <property type="term" value="F:chitin deacetylase activity"/>
    <property type="evidence" value="ECO:0007669"/>
    <property type="project" value="UniProtKB-EC"/>
</dbReference>
<dbReference type="OrthoDB" id="407355at2759"/>
<keyword evidence="14" id="KW-0325">Glycoprotein</keyword>
<evidence type="ECO:0000256" key="7">
    <source>
        <dbReference type="ARBA" id="ARBA00022525"/>
    </source>
</evidence>
<reference evidence="25 26" key="1">
    <citation type="submission" date="2021-08" db="EMBL/GenBank/DDBJ databases">
        <title>Draft Genome Sequence of Phanerochaete sordida strain YK-624.</title>
        <authorList>
            <person name="Mori T."/>
            <person name="Dohra H."/>
            <person name="Suzuki T."/>
            <person name="Kawagishi H."/>
            <person name="Hirai H."/>
        </authorList>
    </citation>
    <scope>NUCLEOTIDE SEQUENCE [LARGE SCALE GENOMIC DNA]</scope>
    <source>
        <strain evidence="25 26">YK-624</strain>
    </source>
</reference>
<dbReference type="EC" id="3.5.1.41" evidence="20"/>
<comment type="caution">
    <text evidence="25">The sequence shown here is derived from an EMBL/GenBank/DDBJ whole genome shotgun (WGS) entry which is preliminary data.</text>
</comment>
<dbReference type="InterPro" id="IPR050248">
    <property type="entry name" value="Polysacc_deacetylase_ArnD"/>
</dbReference>
<dbReference type="SUPFAM" id="SSF88713">
    <property type="entry name" value="Glycoside hydrolase/deacetylase"/>
    <property type="match status" value="1"/>
</dbReference>
<dbReference type="EMBL" id="BPQB01000081">
    <property type="protein sequence ID" value="GJE98048.1"/>
    <property type="molecule type" value="Genomic_DNA"/>
</dbReference>
<gene>
    <name evidence="25" type="ORF">PsYK624_142700</name>
</gene>
<accession>A0A9P3GN93</accession>
<comment type="catalytic activity">
    <reaction evidence="21">
        <text>[(1-&gt;4)-N-acetyl-beta-D-glucosaminyl](n) + n H2O = chitosan + n acetate</text>
        <dbReference type="Rhea" id="RHEA:10464"/>
        <dbReference type="Rhea" id="RHEA-COMP:9593"/>
        <dbReference type="Rhea" id="RHEA-COMP:9597"/>
        <dbReference type="ChEBI" id="CHEBI:15377"/>
        <dbReference type="ChEBI" id="CHEBI:17029"/>
        <dbReference type="ChEBI" id="CHEBI:30089"/>
        <dbReference type="ChEBI" id="CHEBI:57704"/>
        <dbReference type="EC" id="3.5.1.41"/>
    </reaction>
    <physiologicalReaction direction="left-to-right" evidence="21">
        <dbReference type="Rhea" id="RHEA:10465"/>
    </physiologicalReaction>
</comment>
<feature type="compositionally biased region" description="Low complexity" evidence="22">
    <location>
        <begin position="34"/>
        <end position="83"/>
    </location>
</feature>
<evidence type="ECO:0000256" key="3">
    <source>
        <dbReference type="ARBA" id="ARBA00004609"/>
    </source>
</evidence>
<comment type="cofactor">
    <cofactor evidence="1">
        <name>Co(2+)</name>
        <dbReference type="ChEBI" id="CHEBI:48828"/>
    </cofactor>
</comment>
<dbReference type="PROSITE" id="PS51677">
    <property type="entry name" value="NODB"/>
    <property type="match status" value="1"/>
</dbReference>
<evidence type="ECO:0000256" key="20">
    <source>
        <dbReference type="ARBA" id="ARBA00024056"/>
    </source>
</evidence>
<keyword evidence="17" id="KW-0449">Lipoprotein</keyword>
<evidence type="ECO:0000256" key="14">
    <source>
        <dbReference type="ARBA" id="ARBA00023180"/>
    </source>
</evidence>
<dbReference type="GO" id="GO:0009272">
    <property type="term" value="P:fungal-type cell wall biogenesis"/>
    <property type="evidence" value="ECO:0007669"/>
    <property type="project" value="UniProtKB-ARBA"/>
</dbReference>
<dbReference type="Pfam" id="PF01522">
    <property type="entry name" value="Polysacc_deac_1"/>
    <property type="match status" value="1"/>
</dbReference>
<dbReference type="Proteomes" id="UP000703269">
    <property type="component" value="Unassembled WGS sequence"/>
</dbReference>
<evidence type="ECO:0000256" key="4">
    <source>
        <dbReference type="ARBA" id="ARBA00010973"/>
    </source>
</evidence>
<keyword evidence="19" id="KW-0624">Polysaccharide degradation</keyword>
<evidence type="ECO:0000256" key="16">
    <source>
        <dbReference type="ARBA" id="ARBA00023285"/>
    </source>
</evidence>
<comment type="subcellular location">
    <subcellularLocation>
        <location evidence="3">Cell membrane</location>
        <topology evidence="3">Lipid-anchor</topology>
        <topology evidence="3">GPI-anchor</topology>
    </subcellularLocation>
    <subcellularLocation>
        <location evidence="2">Secreted</location>
        <location evidence="2">Cell wall</location>
    </subcellularLocation>
</comment>
<dbReference type="GO" id="GO:0071555">
    <property type="term" value="P:cell wall organization"/>
    <property type="evidence" value="ECO:0007669"/>
    <property type="project" value="UniProtKB-KW"/>
</dbReference>
<feature type="chain" id="PRO_5040215033" description="chitin deacetylase" evidence="23">
    <location>
        <begin position="19"/>
        <end position="481"/>
    </location>
</feature>
<keyword evidence="8" id="KW-0336">GPI-anchor</keyword>
<evidence type="ECO:0000256" key="19">
    <source>
        <dbReference type="ARBA" id="ARBA00023326"/>
    </source>
</evidence>
<evidence type="ECO:0000256" key="17">
    <source>
        <dbReference type="ARBA" id="ARBA00023288"/>
    </source>
</evidence>
<evidence type="ECO:0000256" key="18">
    <source>
        <dbReference type="ARBA" id="ARBA00023316"/>
    </source>
</evidence>
<dbReference type="AlphaFoldDB" id="A0A9P3GN93"/>
<evidence type="ECO:0000256" key="11">
    <source>
        <dbReference type="ARBA" id="ARBA00022801"/>
    </source>
</evidence>
<evidence type="ECO:0000256" key="1">
    <source>
        <dbReference type="ARBA" id="ARBA00001941"/>
    </source>
</evidence>
<feature type="region of interest" description="Disordered" evidence="22">
    <location>
        <begin position="28"/>
        <end position="107"/>
    </location>
</feature>
<keyword evidence="6" id="KW-0134">Cell wall</keyword>
<keyword evidence="13" id="KW-0472">Membrane</keyword>
<dbReference type="GO" id="GO:0005886">
    <property type="term" value="C:plasma membrane"/>
    <property type="evidence" value="ECO:0007669"/>
    <property type="project" value="UniProtKB-SubCell"/>
</dbReference>
<evidence type="ECO:0000256" key="22">
    <source>
        <dbReference type="SAM" id="MobiDB-lite"/>
    </source>
</evidence>
<dbReference type="Gene3D" id="3.20.20.370">
    <property type="entry name" value="Glycoside hydrolase/deacetylase"/>
    <property type="match status" value="1"/>
</dbReference>